<comment type="similarity">
    <text evidence="6">Belongs to the methyl-accepting chemotaxis (MCP) protein family.</text>
</comment>
<evidence type="ECO:0000313" key="11">
    <source>
        <dbReference type="EMBL" id="KXU80998.1"/>
    </source>
</evidence>
<dbReference type="Pfam" id="PF00015">
    <property type="entry name" value="MCPsignal"/>
    <property type="match status" value="1"/>
</dbReference>
<feature type="domain" description="Methyl-accepting transducer" evidence="9">
    <location>
        <begin position="377"/>
        <end position="542"/>
    </location>
</feature>
<feature type="transmembrane region" description="Helical" evidence="8">
    <location>
        <begin position="295"/>
        <end position="316"/>
    </location>
</feature>
<dbReference type="PANTHER" id="PTHR32089:SF119">
    <property type="entry name" value="METHYL-ACCEPTING CHEMOTAXIS PROTEIN CTPL"/>
    <property type="match status" value="1"/>
</dbReference>
<comment type="subcellular location">
    <subcellularLocation>
        <location evidence="1">Membrane</location>
        <topology evidence="1">Multi-pass membrane protein</topology>
    </subcellularLocation>
</comment>
<dbReference type="Proteomes" id="UP000078435">
    <property type="component" value="Unassembled WGS sequence"/>
</dbReference>
<evidence type="ECO:0000256" key="2">
    <source>
        <dbReference type="ARBA" id="ARBA00022692"/>
    </source>
</evidence>
<evidence type="ECO:0000259" key="10">
    <source>
        <dbReference type="PROSITE" id="PS50885"/>
    </source>
</evidence>
<dbReference type="SMART" id="SM00283">
    <property type="entry name" value="MA"/>
    <property type="match status" value="1"/>
</dbReference>
<dbReference type="GO" id="GO:0016020">
    <property type="term" value="C:membrane"/>
    <property type="evidence" value="ECO:0007669"/>
    <property type="project" value="UniProtKB-SubCell"/>
</dbReference>
<dbReference type="Gene3D" id="1.10.287.950">
    <property type="entry name" value="Methyl-accepting chemotaxis protein"/>
    <property type="match status" value="1"/>
</dbReference>
<dbReference type="OrthoDB" id="7024925at2"/>
<dbReference type="SMART" id="SM00304">
    <property type="entry name" value="HAMP"/>
    <property type="match status" value="2"/>
</dbReference>
<gene>
    <name evidence="11" type="ORF">LCR_13040</name>
</gene>
<dbReference type="PANTHER" id="PTHR32089">
    <property type="entry name" value="METHYL-ACCEPTING CHEMOTAXIS PROTEIN MCPB"/>
    <property type="match status" value="1"/>
</dbReference>
<dbReference type="InterPro" id="IPR004089">
    <property type="entry name" value="MCPsignal_dom"/>
</dbReference>
<dbReference type="GO" id="GO:0007165">
    <property type="term" value="P:signal transduction"/>
    <property type="evidence" value="ECO:0007669"/>
    <property type="project" value="UniProtKB-KW"/>
</dbReference>
<organism evidence="11 12">
    <name type="scientific">Aeromonas enteropelogenes</name>
    <name type="common">Aeromonas trota</name>
    <dbReference type="NCBI Taxonomy" id="29489"/>
    <lineage>
        <taxon>Bacteria</taxon>
        <taxon>Pseudomonadati</taxon>
        <taxon>Pseudomonadota</taxon>
        <taxon>Gammaproteobacteria</taxon>
        <taxon>Aeromonadales</taxon>
        <taxon>Aeromonadaceae</taxon>
        <taxon>Aeromonas</taxon>
    </lineage>
</organism>
<evidence type="ECO:0000256" key="3">
    <source>
        <dbReference type="ARBA" id="ARBA00022989"/>
    </source>
</evidence>
<dbReference type="RefSeq" id="WP_026457616.1">
    <property type="nucleotide sequence ID" value="NZ_JMGO02000003.1"/>
</dbReference>
<keyword evidence="5 7" id="KW-0807">Transducer</keyword>
<evidence type="ECO:0000313" key="12">
    <source>
        <dbReference type="Proteomes" id="UP000078435"/>
    </source>
</evidence>
<evidence type="ECO:0000256" key="4">
    <source>
        <dbReference type="ARBA" id="ARBA00023136"/>
    </source>
</evidence>
<accession>A0A175VL45</accession>
<evidence type="ECO:0000256" key="5">
    <source>
        <dbReference type="ARBA" id="ARBA00023224"/>
    </source>
</evidence>
<dbReference type="AlphaFoldDB" id="A0A175VL45"/>
<dbReference type="GO" id="GO:0006935">
    <property type="term" value="P:chemotaxis"/>
    <property type="evidence" value="ECO:0007669"/>
    <property type="project" value="UniProtKB-ARBA"/>
</dbReference>
<evidence type="ECO:0000256" key="1">
    <source>
        <dbReference type="ARBA" id="ARBA00004141"/>
    </source>
</evidence>
<keyword evidence="2 8" id="KW-0812">Transmembrane</keyword>
<evidence type="ECO:0000256" key="7">
    <source>
        <dbReference type="PROSITE-ProRule" id="PRU00284"/>
    </source>
</evidence>
<dbReference type="PROSITE" id="PS50885">
    <property type="entry name" value="HAMP"/>
    <property type="match status" value="1"/>
</dbReference>
<name>A0A175VL45_AEREN</name>
<evidence type="ECO:0000256" key="8">
    <source>
        <dbReference type="SAM" id="Phobius"/>
    </source>
</evidence>
<proteinExistence type="inferred from homology"/>
<keyword evidence="4 8" id="KW-0472">Membrane</keyword>
<reference evidence="11 12" key="1">
    <citation type="submission" date="2016-02" db="EMBL/GenBank/DDBJ databases">
        <title>Draft genome sequence of Aeromonas trota strain 1999lcr isolated from cerebrospinal fluid (CSF).</title>
        <authorList>
            <person name="Dallagassa C.B."/>
            <person name="Prediger K.C."/>
            <person name="Weiss V.A."/>
            <person name="Assis F.E."/>
            <person name="Baura V."/>
            <person name="Cruz L.M."/>
            <person name="Souza E.M."/>
            <person name="Pedrosa F.O."/>
            <person name="Fadel-Picheth C.M."/>
        </authorList>
    </citation>
    <scope>NUCLEOTIDE SEQUENCE [LARGE SCALE GENOMIC DNA]</scope>
    <source>
        <strain evidence="11 12">1999lcr</strain>
    </source>
</reference>
<comment type="caution">
    <text evidence="11">The sequence shown here is derived from an EMBL/GenBank/DDBJ whole genome shotgun (WGS) entry which is preliminary data.</text>
</comment>
<keyword evidence="3 8" id="KW-1133">Transmembrane helix</keyword>
<dbReference type="EMBL" id="JMGO02000003">
    <property type="protein sequence ID" value="KXU80998.1"/>
    <property type="molecule type" value="Genomic_DNA"/>
</dbReference>
<evidence type="ECO:0000259" key="9">
    <source>
        <dbReference type="PROSITE" id="PS50111"/>
    </source>
</evidence>
<feature type="domain" description="HAMP" evidence="10">
    <location>
        <begin position="319"/>
        <end position="372"/>
    </location>
</feature>
<dbReference type="PROSITE" id="PS50111">
    <property type="entry name" value="CHEMOTAXIS_TRANSDUC_2"/>
    <property type="match status" value="1"/>
</dbReference>
<evidence type="ECO:0000256" key="6">
    <source>
        <dbReference type="ARBA" id="ARBA00029447"/>
    </source>
</evidence>
<dbReference type="InterPro" id="IPR003660">
    <property type="entry name" value="HAMP_dom"/>
</dbReference>
<protein>
    <submittedName>
        <fullName evidence="11">Chemotaxis protein</fullName>
    </submittedName>
</protein>
<sequence length="645" mass="70251">MKIAHYATLSSLVLLLVAGGQALALLHGWRQLGQSNLAQQQHEARQQLITVSLQDTLRAYLDSGDPQRLTEAQALRQQALESLTGQPDALAGPLRQQLAAMELRIAHDYLAAGKLSGNSQSLLQHAENELAGQAIALLRYAGLGNSDEQGAVARQYREGAATVLASLPGLAHLRERYMAQGSDKLLEGIRFELGALQKQAEQLQALPLLGRYEEAPTDEFTLGEPQRQELGEQPRSELLSLIKRYPQELANSSKALGQQQAGRQAIQEDILQMLQATGQMGEQLAQARLAVTRHLATILSSLALCLVLVALLFALVQRRWLLRPLLRLRSAFLLLDQTGQADPLPTGRERNELADIVASYNRLIGRLQQEQKHKAGQLSAVSTSLQGMVNQVDEIHQSTRTTEQVVDESGQMMGELNQLASEVHQVAAEIARHAHHNEQAMSESEGLVGNMLHATHQTGLAIDESDEALRALRGSVTEVSAIVDVIGHIAQQTNLLALNAAIEAARAGEAGRGFAVVADEVRTLSAHTQRSLDQITDILKRLTHSGEQLATVLTRITSESGSQRVQAEQLRQTTLAVREIARNTAVIALQGADNAKSQEHKLASFADLIARIHQHAHQVSQLSVQVSSHIHHQAQQIPRILGQQG</sequence>
<dbReference type="SUPFAM" id="SSF58104">
    <property type="entry name" value="Methyl-accepting chemotaxis protein (MCP) signaling domain"/>
    <property type="match status" value="1"/>
</dbReference>